<name>L0A985_DEIPD</name>
<evidence type="ECO:0000313" key="1">
    <source>
        <dbReference type="EMBL" id="AFZ69692.1"/>
    </source>
</evidence>
<protein>
    <submittedName>
        <fullName evidence="1">Uncharacterized protein</fullName>
    </submittedName>
</protein>
<organism evidence="1 2">
    <name type="scientific">Deinococcus peraridilitoris (strain DSM 19664 / LMG 22246 / CIP 109416 / KR-200)</name>
    <dbReference type="NCBI Taxonomy" id="937777"/>
    <lineage>
        <taxon>Bacteria</taxon>
        <taxon>Thermotogati</taxon>
        <taxon>Deinococcota</taxon>
        <taxon>Deinococci</taxon>
        <taxon>Deinococcales</taxon>
        <taxon>Deinococcaceae</taxon>
        <taxon>Deinococcus</taxon>
    </lineage>
</organism>
<proteinExistence type="predicted"/>
<geneLocation type="plasmid" evidence="1 2">
    <name>pDEIPE01</name>
</geneLocation>
<accession>L0A985</accession>
<keyword evidence="2" id="KW-1185">Reference proteome</keyword>
<evidence type="ECO:0000313" key="2">
    <source>
        <dbReference type="Proteomes" id="UP000010467"/>
    </source>
</evidence>
<dbReference type="Proteomes" id="UP000010467">
    <property type="component" value="Plasmid pDEIPE01"/>
</dbReference>
<dbReference type="KEGG" id="dpd:Deipe_4352"/>
<dbReference type="AlphaFoldDB" id="L0A985"/>
<keyword evidence="1" id="KW-0614">Plasmid</keyword>
<sequence length="63" mass="7149">MLTKATERSLAGERNLRYAMTDEEVPLNGNGGPRRAVKRTGLVDAEVREFRLDPHAQNAREQR</sequence>
<dbReference type="EMBL" id="CP003383">
    <property type="protein sequence ID" value="AFZ69692.1"/>
    <property type="molecule type" value="Genomic_DNA"/>
</dbReference>
<gene>
    <name evidence="1" type="ordered locus">Deipe_4352</name>
</gene>
<dbReference type="HOGENOM" id="CLU_2878427_0_0_0"/>
<reference evidence="2" key="1">
    <citation type="submission" date="2012-03" db="EMBL/GenBank/DDBJ databases">
        <title>Complete sequence of plasmid 1 of Deinococcus peraridilitoris DSM 19664.</title>
        <authorList>
            <person name="Lucas S."/>
            <person name="Copeland A."/>
            <person name="Lapidus A."/>
            <person name="Glavina del Rio T."/>
            <person name="Dalin E."/>
            <person name="Tice H."/>
            <person name="Bruce D."/>
            <person name="Goodwin L."/>
            <person name="Pitluck S."/>
            <person name="Peters L."/>
            <person name="Mikhailova N."/>
            <person name="Lu M."/>
            <person name="Kyrpides N."/>
            <person name="Mavromatis K."/>
            <person name="Ivanova N."/>
            <person name="Brettin T."/>
            <person name="Detter J.C."/>
            <person name="Han C."/>
            <person name="Larimer F."/>
            <person name="Land M."/>
            <person name="Hauser L."/>
            <person name="Markowitz V."/>
            <person name="Cheng J.-F."/>
            <person name="Hugenholtz P."/>
            <person name="Woyke T."/>
            <person name="Wu D."/>
            <person name="Pukall R."/>
            <person name="Steenblock K."/>
            <person name="Brambilla E."/>
            <person name="Klenk H.-P."/>
            <person name="Eisen J.A."/>
        </authorList>
    </citation>
    <scope>NUCLEOTIDE SEQUENCE [LARGE SCALE GENOMIC DNA]</scope>
    <source>
        <strain evidence="2">DSM 19664 / LMG 22246 / CIP 109416 / KR-200</strain>
        <plasmid evidence="2">Plasmid pDEIPE01</plasmid>
    </source>
</reference>